<feature type="transmembrane region" description="Helical" evidence="8">
    <location>
        <begin position="374"/>
        <end position="395"/>
    </location>
</feature>
<dbReference type="AlphaFoldDB" id="A0A371AQJ5"/>
<feature type="transmembrane region" description="Helical" evidence="8">
    <location>
        <begin position="169"/>
        <end position="190"/>
    </location>
</feature>
<keyword evidence="11" id="KW-1185">Reference proteome</keyword>
<proteinExistence type="inferred from homology"/>
<feature type="domain" description="Type II secretion system protein GspF" evidence="9">
    <location>
        <begin position="68"/>
        <end position="191"/>
    </location>
</feature>
<keyword evidence="3" id="KW-1003">Cell membrane</keyword>
<protein>
    <submittedName>
        <fullName evidence="10">Type II secretion system F family protein</fullName>
    </submittedName>
</protein>
<feature type="domain" description="Type II secretion system protein GspF" evidence="9">
    <location>
        <begin position="272"/>
        <end position="393"/>
    </location>
</feature>
<evidence type="ECO:0000256" key="2">
    <source>
        <dbReference type="ARBA" id="ARBA00005745"/>
    </source>
</evidence>
<dbReference type="InterPro" id="IPR003004">
    <property type="entry name" value="GspF/PilC"/>
</dbReference>
<evidence type="ECO:0000313" key="11">
    <source>
        <dbReference type="Proteomes" id="UP000255036"/>
    </source>
</evidence>
<reference evidence="10 11" key="1">
    <citation type="submission" date="2018-07" db="EMBL/GenBank/DDBJ databases">
        <title>Anaerosacharophilus polymeroproducens gen. nov. sp. nov., an anaerobic bacterium isolated from salt field.</title>
        <authorList>
            <person name="Kim W."/>
            <person name="Yang S.-H."/>
            <person name="Oh J."/>
            <person name="Lee J.-H."/>
            <person name="Kwon K.K."/>
        </authorList>
    </citation>
    <scope>NUCLEOTIDE SEQUENCE [LARGE SCALE GENOMIC DNA]</scope>
    <source>
        <strain evidence="10 11">MCWD5</strain>
    </source>
</reference>
<dbReference type="Pfam" id="PF00482">
    <property type="entry name" value="T2SSF"/>
    <property type="match status" value="2"/>
</dbReference>
<evidence type="ECO:0000256" key="7">
    <source>
        <dbReference type="ARBA" id="ARBA00023136"/>
    </source>
</evidence>
<dbReference type="GO" id="GO:0015628">
    <property type="term" value="P:protein secretion by the type II secretion system"/>
    <property type="evidence" value="ECO:0007669"/>
    <property type="project" value="TreeGrafter"/>
</dbReference>
<dbReference type="FunFam" id="1.20.81.30:FF:000001">
    <property type="entry name" value="Type II secretion system protein F"/>
    <property type="match status" value="2"/>
</dbReference>
<dbReference type="PANTHER" id="PTHR30012">
    <property type="entry name" value="GENERAL SECRETION PATHWAY PROTEIN"/>
    <property type="match status" value="1"/>
</dbReference>
<dbReference type="Proteomes" id="UP000255036">
    <property type="component" value="Unassembled WGS sequence"/>
</dbReference>
<feature type="transmembrane region" description="Helical" evidence="8">
    <location>
        <begin position="221"/>
        <end position="239"/>
    </location>
</feature>
<dbReference type="Gene3D" id="1.20.81.30">
    <property type="entry name" value="Type II secretion system (T2SS), domain F"/>
    <property type="match status" value="2"/>
</dbReference>
<evidence type="ECO:0000256" key="8">
    <source>
        <dbReference type="SAM" id="Phobius"/>
    </source>
</evidence>
<evidence type="ECO:0000256" key="3">
    <source>
        <dbReference type="ARBA" id="ARBA00022475"/>
    </source>
</evidence>
<keyword evidence="7 8" id="KW-0472">Membrane</keyword>
<evidence type="ECO:0000259" key="9">
    <source>
        <dbReference type="Pfam" id="PF00482"/>
    </source>
</evidence>
<dbReference type="InterPro" id="IPR018076">
    <property type="entry name" value="T2SS_GspF_dom"/>
</dbReference>
<comment type="similarity">
    <text evidence="2">Belongs to the GSP F family.</text>
</comment>
<dbReference type="GO" id="GO:0005886">
    <property type="term" value="C:plasma membrane"/>
    <property type="evidence" value="ECO:0007669"/>
    <property type="project" value="UniProtKB-SubCell"/>
</dbReference>
<dbReference type="RefSeq" id="WP_115483583.1">
    <property type="nucleotide sequence ID" value="NZ_QRCT01000051.1"/>
</dbReference>
<evidence type="ECO:0000256" key="4">
    <source>
        <dbReference type="ARBA" id="ARBA00022519"/>
    </source>
</evidence>
<comment type="subcellular location">
    <subcellularLocation>
        <location evidence="1">Cell inner membrane</location>
        <topology evidence="1">Multi-pass membrane protein</topology>
    </subcellularLocation>
</comment>
<name>A0A371AQJ5_9FIRM</name>
<evidence type="ECO:0000256" key="6">
    <source>
        <dbReference type="ARBA" id="ARBA00022989"/>
    </source>
</evidence>
<gene>
    <name evidence="10" type="ORF">DWV06_17870</name>
</gene>
<keyword evidence="6 8" id="KW-1133">Transmembrane helix</keyword>
<accession>A0A371AQJ5</accession>
<keyword evidence="5 8" id="KW-0812">Transmembrane</keyword>
<keyword evidence="4" id="KW-0997">Cell inner membrane</keyword>
<evidence type="ECO:0000256" key="1">
    <source>
        <dbReference type="ARBA" id="ARBA00004429"/>
    </source>
</evidence>
<evidence type="ECO:0000313" key="10">
    <source>
        <dbReference type="EMBL" id="RDU21851.1"/>
    </source>
</evidence>
<dbReference type="EMBL" id="QRCT01000051">
    <property type="protein sequence ID" value="RDU21851.1"/>
    <property type="molecule type" value="Genomic_DNA"/>
</dbReference>
<comment type="caution">
    <text evidence="10">The sequence shown here is derived from an EMBL/GenBank/DDBJ whole genome shotgun (WGS) entry which is preliminary data.</text>
</comment>
<dbReference type="OrthoDB" id="9805682at2"/>
<dbReference type="PANTHER" id="PTHR30012:SF0">
    <property type="entry name" value="TYPE II SECRETION SYSTEM PROTEIN F-RELATED"/>
    <property type="match status" value="1"/>
</dbReference>
<sequence>MASFSYVAVDSKGNQKKGSIEAENQEKVTVVLKNEGLMPIEIKEQGVLDKDIKISLGSAVKPRDLSVFCRQFVSIVSAGVTIINALDMLSEQTQNKVMAKAIKEVQVSVEKGETLANSMKMHEKVFPSMLINMVEAGEKSGSLEVSFERMAVQFEKDAKLKGLIQKAMIYPIVVCCVAIGVVFIMLTFVIPNFTSMFDDMDVKMPKITLAVIAMSGFMKQYWYIILGAVGLAALGLNIFKQSPTGKDIFGKIAIKMPIFGQFTTKTASSRLARTLSTLLCAGVPMIEAIEITSRTMGNIHFQKALMDAKDDVAKGIPLSEPLERCRLFPPMIYQMTKIGEETGDIESMLEKLADYYDEEVEVATQSMMAALEPLIIIVLAVVVGGLIGAVMAPMMSMYEGLDNL</sequence>
<organism evidence="10 11">
    <name type="scientific">Anaerosacchariphilus polymeriproducens</name>
    <dbReference type="NCBI Taxonomy" id="1812858"/>
    <lineage>
        <taxon>Bacteria</taxon>
        <taxon>Bacillati</taxon>
        <taxon>Bacillota</taxon>
        <taxon>Clostridia</taxon>
        <taxon>Lachnospirales</taxon>
        <taxon>Lachnospiraceae</taxon>
        <taxon>Anaerosacchariphilus</taxon>
    </lineage>
</organism>
<evidence type="ECO:0000256" key="5">
    <source>
        <dbReference type="ARBA" id="ARBA00022692"/>
    </source>
</evidence>
<dbReference type="PRINTS" id="PR00812">
    <property type="entry name" value="BCTERIALGSPF"/>
</dbReference>
<dbReference type="InterPro" id="IPR042094">
    <property type="entry name" value="T2SS_GspF_sf"/>
</dbReference>